<dbReference type="AlphaFoldDB" id="A0A914PX19"/>
<evidence type="ECO:0000313" key="2">
    <source>
        <dbReference type="Proteomes" id="UP000887578"/>
    </source>
</evidence>
<feature type="domain" description="SGNH" evidence="1">
    <location>
        <begin position="54"/>
        <end position="278"/>
    </location>
</feature>
<accession>A0A914PX19</accession>
<keyword evidence="2" id="KW-1185">Reference proteome</keyword>
<organism evidence="2 3">
    <name type="scientific">Panagrolaimus davidi</name>
    <dbReference type="NCBI Taxonomy" id="227884"/>
    <lineage>
        <taxon>Eukaryota</taxon>
        <taxon>Metazoa</taxon>
        <taxon>Ecdysozoa</taxon>
        <taxon>Nematoda</taxon>
        <taxon>Chromadorea</taxon>
        <taxon>Rhabditida</taxon>
        <taxon>Tylenchina</taxon>
        <taxon>Panagrolaimomorpha</taxon>
        <taxon>Panagrolaimoidea</taxon>
        <taxon>Panagrolaimidae</taxon>
        <taxon>Panagrolaimus</taxon>
    </lineage>
</organism>
<reference evidence="3" key="1">
    <citation type="submission" date="2022-11" db="UniProtKB">
        <authorList>
            <consortium name="WormBaseParasite"/>
        </authorList>
    </citation>
    <scope>IDENTIFICATION</scope>
</reference>
<dbReference type="Proteomes" id="UP000887578">
    <property type="component" value="Unplaced"/>
</dbReference>
<protein>
    <submittedName>
        <fullName evidence="3">SGNH domain-containing protein</fullName>
    </submittedName>
</protein>
<dbReference type="InterPro" id="IPR043968">
    <property type="entry name" value="SGNH"/>
</dbReference>
<dbReference type="WBParaSite" id="PDA_v2.g22876.t1">
    <property type="protein sequence ID" value="PDA_v2.g22876.t1"/>
    <property type="gene ID" value="PDA_v2.g22876"/>
</dbReference>
<evidence type="ECO:0000259" key="1">
    <source>
        <dbReference type="Pfam" id="PF19040"/>
    </source>
</evidence>
<evidence type="ECO:0000313" key="3">
    <source>
        <dbReference type="WBParaSite" id="PDA_v2.g22876.t1"/>
    </source>
</evidence>
<sequence>MFQQIPQYEEQMTIDPLQGNQEAFDSCKHVYYNTCTTSPLIDKYFTARPYHHDFDMYCSFKLNPNATKTIFITGNSFVYFQIRGILDAIKQAKTEFSEAFVIAHPGCSLIAGDLNPVVTDCAIMNGSHDKILDIVKPDIIIHSSRISQFVELGNQTLVHDRFYHEFEKSILHLTNYTDRLILIEPHPHPAGSTNYTNPLAIAHAIQNNQSLTHFRIPIADFRRIHDSSWDRVKEVAKICSNCVLIPTRHMYCENDYCPLIDPKTKIARFCDEAHITPKQSVNYVSDLIKAIDYEDEENKLIS</sequence>
<proteinExistence type="predicted"/>
<dbReference type="Pfam" id="PF19040">
    <property type="entry name" value="SGNH"/>
    <property type="match status" value="1"/>
</dbReference>
<name>A0A914PX19_9BILA</name>